<gene>
    <name evidence="1" type="ORF">ACFOEI_07630</name>
</gene>
<dbReference type="PROSITE" id="PS51365">
    <property type="entry name" value="RENAL_DIPEPTIDASE_2"/>
    <property type="match status" value="1"/>
</dbReference>
<protein>
    <submittedName>
        <fullName evidence="1">Dipeptidase</fullName>
    </submittedName>
</protein>
<dbReference type="PANTHER" id="PTHR10443">
    <property type="entry name" value="MICROSOMAL DIPEPTIDASE"/>
    <property type="match status" value="1"/>
</dbReference>
<dbReference type="EMBL" id="JBHRUH010000012">
    <property type="protein sequence ID" value="MFC3291938.1"/>
    <property type="molecule type" value="Genomic_DNA"/>
</dbReference>
<comment type="caution">
    <text evidence="1">The sequence shown here is derived from an EMBL/GenBank/DDBJ whole genome shotgun (WGS) entry which is preliminary data.</text>
</comment>
<dbReference type="RefSeq" id="WP_019017389.1">
    <property type="nucleotide sequence ID" value="NZ_BMXD01000003.1"/>
</dbReference>
<sequence length="440" mass="48220">MLRGVLVSCGIIVVFLLVLLGAVRLFGAETYDRLMNRIAADPEAPAPTAEDKALHESLFIADLHADTLKWNRDLLERNGQGHVDLPRLVEGNVALQAFTIVTQSPLPYGSRERYQNDEKCVSGGSVDMAALLAASQGRPAFSTRERAINQIERLKNAIERSRQGEGPELRLIRNVDDLRQLMADRQAGTQVVGAVMGIEGGHWVGNSPNDLQRVEEDMQELFDLGVRQLAPNHRFDNALSGSGEGCERYGLTAMGERALKTAEQLGIAIDVAHISQKGMDDAARILSKPFMVSHTGVKGSCEDPCRPARNLSDRQIESVLEHRGIIGIGYWPYAVGPSVWNIADAMQHVMQVADRMGLEPGRHVAFGSDYDGSVTPFFDVSDLDILTAVMRQREQPFDERTIRNIAGLNVCRFFARVLPGGSEQAAEEICSPTPLPSSNV</sequence>
<dbReference type="Pfam" id="PF01244">
    <property type="entry name" value="Peptidase_M19"/>
    <property type="match status" value="1"/>
</dbReference>
<evidence type="ECO:0000313" key="2">
    <source>
        <dbReference type="Proteomes" id="UP001595640"/>
    </source>
</evidence>
<keyword evidence="2" id="KW-1185">Reference proteome</keyword>
<proteinExistence type="predicted"/>
<organism evidence="1 2">
    <name type="scientific">Modicisalibacter luteus</name>
    <dbReference type="NCBI Taxonomy" id="453962"/>
    <lineage>
        <taxon>Bacteria</taxon>
        <taxon>Pseudomonadati</taxon>
        <taxon>Pseudomonadota</taxon>
        <taxon>Gammaproteobacteria</taxon>
        <taxon>Oceanospirillales</taxon>
        <taxon>Halomonadaceae</taxon>
        <taxon>Modicisalibacter</taxon>
    </lineage>
</organism>
<reference evidence="2" key="1">
    <citation type="journal article" date="2019" name="Int. J. Syst. Evol. Microbiol.">
        <title>The Global Catalogue of Microorganisms (GCM) 10K type strain sequencing project: providing services to taxonomists for standard genome sequencing and annotation.</title>
        <authorList>
            <consortium name="The Broad Institute Genomics Platform"/>
            <consortium name="The Broad Institute Genome Sequencing Center for Infectious Disease"/>
            <person name="Wu L."/>
            <person name="Ma J."/>
        </authorList>
    </citation>
    <scope>NUCLEOTIDE SEQUENCE [LARGE SCALE GENOMIC DNA]</scope>
    <source>
        <strain evidence="2">KCTC 12847</strain>
    </source>
</reference>
<dbReference type="InterPro" id="IPR008257">
    <property type="entry name" value="Pept_M19"/>
</dbReference>
<accession>A0ABV7LZ75</accession>
<evidence type="ECO:0000313" key="1">
    <source>
        <dbReference type="EMBL" id="MFC3291938.1"/>
    </source>
</evidence>
<dbReference type="Proteomes" id="UP001595640">
    <property type="component" value="Unassembled WGS sequence"/>
</dbReference>
<dbReference type="Gene3D" id="3.20.20.140">
    <property type="entry name" value="Metal-dependent hydrolases"/>
    <property type="match status" value="1"/>
</dbReference>
<dbReference type="InterPro" id="IPR032466">
    <property type="entry name" value="Metal_Hydrolase"/>
</dbReference>
<dbReference type="SUPFAM" id="SSF51556">
    <property type="entry name" value="Metallo-dependent hydrolases"/>
    <property type="match status" value="1"/>
</dbReference>
<dbReference type="PANTHER" id="PTHR10443:SF12">
    <property type="entry name" value="DIPEPTIDASE"/>
    <property type="match status" value="1"/>
</dbReference>
<name>A0ABV7LZ75_9GAMM</name>